<dbReference type="Proteomes" id="UP001059209">
    <property type="component" value="Chromosome"/>
</dbReference>
<sequence>MDGEEVGPDVQNPLDEDGDGIIDALDSNTEDTDGDDVNDQQDPANENACIPDNSSIDCPVDPEITKEADRTNAAPGDEVVFTVTVRNLTNKPVNEAEIGDFIESGFDYVSHTASLGIYDNQLGRWELENIPALESETLEIRVIVLEDGTYTNTAELLSSLPLDDNSENDTATVTIETQVYEGIELAVEKSVNNETPLVGEEITFTITVTNLSDSPDFSGPITNIIVRDSIESGKEAFFEYLSDNSGGNYDNTTGLWVIPSLSVGDENAAELQITGRVTAVGSFRNTAIIDRSSPRDSKDATNNQSTIEVTINERTSADPGFLFNQFSPNGDGTNDVLRLNLEDPITNIGMGIEYSISIVDRYGNTVFDGADTVQYGTQSVADVWDGTFKGKEVPKGTYFYVLDYILIDPQSPVSNRSRSTDKGWIQLIR</sequence>
<accession>A0ABY5Y908</accession>
<dbReference type="PANTHER" id="PTHR34819:SF3">
    <property type="entry name" value="CELL SURFACE PROTEIN"/>
    <property type="match status" value="1"/>
</dbReference>
<feature type="region of interest" description="Disordered" evidence="1">
    <location>
        <begin position="1"/>
        <end position="57"/>
    </location>
</feature>
<evidence type="ECO:0000313" key="4">
    <source>
        <dbReference type="Proteomes" id="UP001059209"/>
    </source>
</evidence>
<evidence type="ECO:0000256" key="1">
    <source>
        <dbReference type="SAM" id="MobiDB-lite"/>
    </source>
</evidence>
<dbReference type="InterPro" id="IPR047589">
    <property type="entry name" value="DUF11_rpt"/>
</dbReference>
<dbReference type="InterPro" id="IPR013783">
    <property type="entry name" value="Ig-like_fold"/>
</dbReference>
<dbReference type="RefSeq" id="WP_260573479.1">
    <property type="nucleotide sequence ID" value="NZ_CP104205.1"/>
</dbReference>
<dbReference type="InterPro" id="IPR051172">
    <property type="entry name" value="Chlamydia_OmcB"/>
</dbReference>
<dbReference type="InterPro" id="IPR001434">
    <property type="entry name" value="OmcB-like_DUF11"/>
</dbReference>
<protein>
    <submittedName>
        <fullName evidence="3">Gliding motility-associated C-terminal domain-containing protein</fullName>
    </submittedName>
</protein>
<gene>
    <name evidence="3" type="ORF">NYZ99_03190</name>
</gene>
<dbReference type="Pfam" id="PF01345">
    <property type="entry name" value="DUF11"/>
    <property type="match status" value="2"/>
</dbReference>
<name>A0ABY5Y908_9FLAO</name>
<dbReference type="PANTHER" id="PTHR34819">
    <property type="entry name" value="LARGE CYSTEINE-RICH PERIPLASMIC PROTEIN OMCB"/>
    <property type="match status" value="1"/>
</dbReference>
<feature type="compositionally biased region" description="Acidic residues" evidence="1">
    <location>
        <begin position="28"/>
        <end position="39"/>
    </location>
</feature>
<organism evidence="3 4">
    <name type="scientific">Maribacter litopenaei</name>
    <dbReference type="NCBI Taxonomy" id="2976127"/>
    <lineage>
        <taxon>Bacteria</taxon>
        <taxon>Pseudomonadati</taxon>
        <taxon>Bacteroidota</taxon>
        <taxon>Flavobacteriia</taxon>
        <taxon>Flavobacteriales</taxon>
        <taxon>Flavobacteriaceae</taxon>
        <taxon>Maribacter</taxon>
    </lineage>
</organism>
<dbReference type="Gene3D" id="2.60.40.10">
    <property type="entry name" value="Immunoglobulins"/>
    <property type="match status" value="2"/>
</dbReference>
<evidence type="ECO:0000259" key="2">
    <source>
        <dbReference type="Pfam" id="PF01345"/>
    </source>
</evidence>
<keyword evidence="4" id="KW-1185">Reference proteome</keyword>
<dbReference type="NCBIfam" id="TIGR04131">
    <property type="entry name" value="Bac_Flav_CTERM"/>
    <property type="match status" value="1"/>
</dbReference>
<dbReference type="InterPro" id="IPR026341">
    <property type="entry name" value="T9SS_type_B"/>
</dbReference>
<feature type="domain" description="DUF11" evidence="2">
    <location>
        <begin position="63"/>
        <end position="175"/>
    </location>
</feature>
<proteinExistence type="predicted"/>
<dbReference type="NCBIfam" id="TIGR01451">
    <property type="entry name" value="B_ant_repeat"/>
    <property type="match status" value="2"/>
</dbReference>
<dbReference type="Pfam" id="PF13585">
    <property type="entry name" value="CHU_C"/>
    <property type="match status" value="1"/>
</dbReference>
<dbReference type="EMBL" id="CP104205">
    <property type="protein sequence ID" value="UWX55523.1"/>
    <property type="molecule type" value="Genomic_DNA"/>
</dbReference>
<feature type="domain" description="DUF11" evidence="2">
    <location>
        <begin position="185"/>
        <end position="308"/>
    </location>
</feature>
<evidence type="ECO:0000313" key="3">
    <source>
        <dbReference type="EMBL" id="UWX55523.1"/>
    </source>
</evidence>
<reference evidence="3" key="1">
    <citation type="submission" date="2022-09" db="EMBL/GenBank/DDBJ databases">
        <title>Maribacter litopenaei sp. nov., isolated from the intestinal tract of the Pacific White Shrimp, Litopenaeus vannamei.</title>
        <authorList>
            <person name="Kim S.Y."/>
            <person name="Hwang C.Y."/>
        </authorList>
    </citation>
    <scope>NUCLEOTIDE SEQUENCE</scope>
    <source>
        <strain evidence="3">HL-LV01</strain>
    </source>
</reference>